<dbReference type="GeneID" id="16512130"/>
<dbReference type="KEGG" id="vg:16512130"/>
<proteinExistence type="predicted"/>
<dbReference type="Proteomes" id="UP000201566">
    <property type="component" value="Segment"/>
</dbReference>
<gene>
    <name evidence="1" type="ORF">pdul_cds_303</name>
</gene>
<dbReference type="RefSeq" id="YP_008318959.1">
    <property type="nucleotide sequence ID" value="NC_021858.1"/>
</dbReference>
<protein>
    <submittedName>
        <fullName evidence="1">Uncharacterized protein</fullName>
    </submittedName>
</protein>
<accession>S4VSA1</accession>
<organism evidence="1 2">
    <name type="scientific">Pandoravirus dulcis</name>
    <dbReference type="NCBI Taxonomy" id="1349409"/>
    <lineage>
        <taxon>Viruses</taxon>
        <taxon>Pandoravirus</taxon>
    </lineage>
</organism>
<evidence type="ECO:0000313" key="1">
    <source>
        <dbReference type="EMBL" id="AGO82290.1"/>
    </source>
</evidence>
<reference evidence="1 2" key="1">
    <citation type="journal article" date="2013" name="Science">
        <title>Pandoraviruses: amoeba viruses with genomes up to 2.5 Mb reaching that of parasitic eukaryotes.</title>
        <authorList>
            <person name="Philippe N."/>
            <person name="Legendre M."/>
            <person name="Doutre G."/>
            <person name="Coute Y."/>
            <person name="Poirot O."/>
            <person name="Lescot M."/>
            <person name="Arslan D."/>
            <person name="Seltzer V."/>
            <person name="Bertaux L."/>
            <person name="Bruley C."/>
            <person name="Garin J."/>
            <person name="Claverie J.M."/>
            <person name="Abergel C."/>
        </authorList>
    </citation>
    <scope>NUCLEOTIDE SEQUENCE [LARGE SCALE GENOMIC DNA]</scope>
    <source>
        <strain evidence="1">Melbourne</strain>
    </source>
</reference>
<name>S4VSA1_9VIRU</name>
<evidence type="ECO:0000313" key="2">
    <source>
        <dbReference type="Proteomes" id="UP000201566"/>
    </source>
</evidence>
<dbReference type="EMBL" id="KC977570">
    <property type="protein sequence ID" value="AGO82290.1"/>
    <property type="molecule type" value="Genomic_DNA"/>
</dbReference>
<sequence>MFSLLSASNGRGAPYDYDDVIAVDDDGDGDGGYNVVGGRRAAFVAIQPGPTAAVPWMGGLPPAPPTVDGYFWRGAPIDDRQRAYCRCLLHVAARNGDDCYDTPGAMGTGRCYNPYAVCTASVGRQSECSDYYAFTPQAVRGGIPDDEVAAYARMRRLPVGPTREATVATIYDYLRSRRK</sequence>